<evidence type="ECO:0000256" key="4">
    <source>
        <dbReference type="ARBA" id="ARBA00022747"/>
    </source>
</evidence>
<protein>
    <recommendedName>
        <fullName evidence="7">Cytosine-specific methyltransferase</fullName>
        <ecNumber evidence="7">2.1.1.37</ecNumber>
    </recommendedName>
</protein>
<dbReference type="RefSeq" id="WP_309954373.1">
    <property type="nucleotide sequence ID" value="NZ_JAVDUJ010000001.1"/>
</dbReference>
<feature type="active site" evidence="5">
    <location>
        <position position="74"/>
    </location>
</feature>
<dbReference type="Gene3D" id="3.40.50.150">
    <property type="entry name" value="Vaccinia Virus protein VP39"/>
    <property type="match status" value="1"/>
</dbReference>
<dbReference type="EC" id="2.1.1.37" evidence="7"/>
<dbReference type="Pfam" id="PF00145">
    <property type="entry name" value="DNA_methylase"/>
    <property type="match status" value="1"/>
</dbReference>
<dbReference type="GO" id="GO:0003886">
    <property type="term" value="F:DNA (cytosine-5-)-methyltransferase activity"/>
    <property type="evidence" value="ECO:0007669"/>
    <property type="project" value="UniProtKB-EC"/>
</dbReference>
<keyword evidence="10" id="KW-1185">Reference proteome</keyword>
<comment type="caution">
    <text evidence="9">The sequence shown here is derived from an EMBL/GenBank/DDBJ whole genome shotgun (WGS) entry which is preliminary data.</text>
</comment>
<evidence type="ECO:0000256" key="8">
    <source>
        <dbReference type="SAM" id="MobiDB-lite"/>
    </source>
</evidence>
<evidence type="ECO:0000256" key="5">
    <source>
        <dbReference type="PROSITE-ProRule" id="PRU01016"/>
    </source>
</evidence>
<keyword evidence="2 5" id="KW-0808">Transferase</keyword>
<dbReference type="InterPro" id="IPR018117">
    <property type="entry name" value="C5_DNA_meth_AS"/>
</dbReference>
<dbReference type="PANTHER" id="PTHR46098">
    <property type="entry name" value="TRNA (CYTOSINE(38)-C(5))-METHYLTRANSFERASE"/>
    <property type="match status" value="1"/>
</dbReference>
<feature type="region of interest" description="Disordered" evidence="8">
    <location>
        <begin position="207"/>
        <end position="239"/>
    </location>
</feature>
<evidence type="ECO:0000256" key="7">
    <source>
        <dbReference type="RuleBase" id="RU000417"/>
    </source>
</evidence>
<evidence type="ECO:0000256" key="6">
    <source>
        <dbReference type="RuleBase" id="RU000416"/>
    </source>
</evidence>
<keyword evidence="3 5" id="KW-0949">S-adenosyl-L-methionine</keyword>
<dbReference type="Gene3D" id="3.90.120.10">
    <property type="entry name" value="DNA Methylase, subunit A, domain 2"/>
    <property type="match status" value="1"/>
</dbReference>
<evidence type="ECO:0000256" key="2">
    <source>
        <dbReference type="ARBA" id="ARBA00022679"/>
    </source>
</evidence>
<dbReference type="InterPro" id="IPR050750">
    <property type="entry name" value="C5-MTase"/>
</dbReference>
<evidence type="ECO:0000313" key="10">
    <source>
        <dbReference type="Proteomes" id="UP001266099"/>
    </source>
</evidence>
<dbReference type="PANTHER" id="PTHR46098:SF1">
    <property type="entry name" value="TRNA (CYTOSINE(38)-C(5))-METHYLTRANSFERASE"/>
    <property type="match status" value="1"/>
</dbReference>
<dbReference type="InterPro" id="IPR029063">
    <property type="entry name" value="SAM-dependent_MTases_sf"/>
</dbReference>
<dbReference type="SUPFAM" id="SSF53335">
    <property type="entry name" value="S-adenosyl-L-methionine-dependent methyltransferases"/>
    <property type="match status" value="1"/>
</dbReference>
<reference evidence="9 10" key="1">
    <citation type="submission" date="2023-07" db="EMBL/GenBank/DDBJ databases">
        <title>Sequencing the genomes of 1000 actinobacteria strains.</title>
        <authorList>
            <person name="Klenk H.-P."/>
        </authorList>
    </citation>
    <scope>NUCLEOTIDE SEQUENCE [LARGE SCALE GENOMIC DNA]</scope>
    <source>
        <strain evidence="9 10">DSM 15539</strain>
    </source>
</reference>
<evidence type="ECO:0000256" key="3">
    <source>
        <dbReference type="ARBA" id="ARBA00022691"/>
    </source>
</evidence>
<evidence type="ECO:0000256" key="1">
    <source>
        <dbReference type="ARBA" id="ARBA00022603"/>
    </source>
</evidence>
<dbReference type="EMBL" id="JAVDUJ010000001">
    <property type="protein sequence ID" value="MDR6938491.1"/>
    <property type="molecule type" value="Genomic_DNA"/>
</dbReference>
<name>A0ABU1T0V7_9ACTO</name>
<sequence>MSALTLGSLFDGSGGFPLAAKMVGIKPMWASEVDPFAIRVTRKNLPEVTHVGDINLLDGGRLQPVDVITFGSPCQDLSIAGKRSGIEGSRSSLFYQAVRIIEEMRQATHGIYPRYAVWENVPGAFSSNHGADFAAVLQAFIEVSCQQTPRIPVPETSWATSGYVLADGASLAWRVLDAQFFGVPQRRRRIFLVADFAGQSAPEILFESRSSTRNPDASKEEKQNPAQAISPSTTGNRCGALTLRMRAGKPGGGKGPLIQHDLSGTLGTGADQVLFEPSMQVMLDYHPNDSRIEIGDQVTSQTLTSRMGTGGGNVPLLLDQPVYGINSVHDNRKYGGECGYETTVAKTLDLAGGNPACNQGGMIILEPVYTSSKSDHFTRATTNVAGALLASDSHQPPIVGNTMLRPRKLTPLECSRLQGFPDYWCQNLENLTPEIDEIIYWENIWKHWNQIRAVKPKTRSQITTWLKTEPTDSAQYKLWGNGVALPVVKYVLNRLQKTAKTTG</sequence>
<organism evidence="9 10">
    <name type="scientific">Arcanobacterium hippocoleae</name>
    <dbReference type="NCBI Taxonomy" id="149017"/>
    <lineage>
        <taxon>Bacteria</taxon>
        <taxon>Bacillati</taxon>
        <taxon>Actinomycetota</taxon>
        <taxon>Actinomycetes</taxon>
        <taxon>Actinomycetales</taxon>
        <taxon>Actinomycetaceae</taxon>
        <taxon>Arcanobacterium</taxon>
    </lineage>
</organism>
<dbReference type="PROSITE" id="PS51679">
    <property type="entry name" value="SAM_MT_C5"/>
    <property type="match status" value="1"/>
</dbReference>
<keyword evidence="1 5" id="KW-0489">Methyltransferase</keyword>
<keyword evidence="4" id="KW-0680">Restriction system</keyword>
<feature type="compositionally biased region" description="Polar residues" evidence="8">
    <location>
        <begin position="224"/>
        <end position="236"/>
    </location>
</feature>
<gene>
    <name evidence="9" type="ORF">J2S36_000034</name>
</gene>
<evidence type="ECO:0000313" key="9">
    <source>
        <dbReference type="EMBL" id="MDR6938491.1"/>
    </source>
</evidence>
<comment type="similarity">
    <text evidence="5 6">Belongs to the class I-like SAM-binding methyltransferase superfamily. C5-methyltransferase family.</text>
</comment>
<dbReference type="NCBIfam" id="TIGR00675">
    <property type="entry name" value="dcm"/>
    <property type="match status" value="1"/>
</dbReference>
<dbReference type="Proteomes" id="UP001266099">
    <property type="component" value="Unassembled WGS sequence"/>
</dbReference>
<accession>A0ABU1T0V7</accession>
<dbReference type="GO" id="GO:0032259">
    <property type="term" value="P:methylation"/>
    <property type="evidence" value="ECO:0007669"/>
    <property type="project" value="UniProtKB-KW"/>
</dbReference>
<dbReference type="PRINTS" id="PR00105">
    <property type="entry name" value="C5METTRFRASE"/>
</dbReference>
<comment type="catalytic activity">
    <reaction evidence="7">
        <text>a 2'-deoxycytidine in DNA + S-adenosyl-L-methionine = a 5-methyl-2'-deoxycytidine in DNA + S-adenosyl-L-homocysteine + H(+)</text>
        <dbReference type="Rhea" id="RHEA:13681"/>
        <dbReference type="Rhea" id="RHEA-COMP:11369"/>
        <dbReference type="Rhea" id="RHEA-COMP:11370"/>
        <dbReference type="ChEBI" id="CHEBI:15378"/>
        <dbReference type="ChEBI" id="CHEBI:57856"/>
        <dbReference type="ChEBI" id="CHEBI:59789"/>
        <dbReference type="ChEBI" id="CHEBI:85452"/>
        <dbReference type="ChEBI" id="CHEBI:85454"/>
        <dbReference type="EC" id="2.1.1.37"/>
    </reaction>
</comment>
<dbReference type="PROSITE" id="PS00094">
    <property type="entry name" value="C5_MTASE_1"/>
    <property type="match status" value="1"/>
</dbReference>
<proteinExistence type="inferred from homology"/>
<dbReference type="InterPro" id="IPR001525">
    <property type="entry name" value="C5_MeTfrase"/>
</dbReference>